<dbReference type="PRINTS" id="PR00038">
    <property type="entry name" value="HTHLUXR"/>
</dbReference>
<organism evidence="5 6">
    <name type="scientific">Bifidobacterium oedipodis</name>
    <dbReference type="NCBI Taxonomy" id="2675322"/>
    <lineage>
        <taxon>Bacteria</taxon>
        <taxon>Bacillati</taxon>
        <taxon>Actinomycetota</taxon>
        <taxon>Actinomycetes</taxon>
        <taxon>Bifidobacteriales</taxon>
        <taxon>Bifidobacteriaceae</taxon>
        <taxon>Bifidobacterium</taxon>
    </lineage>
</organism>
<reference evidence="5 6" key="1">
    <citation type="submission" date="2020-02" db="EMBL/GenBank/DDBJ databases">
        <title>Characterization of phylogenetic diversity of novel bifidobacterial species isolated in Czech ZOOs.</title>
        <authorList>
            <person name="Lugli G.A."/>
            <person name="Vera N.B."/>
            <person name="Ventura M."/>
        </authorList>
    </citation>
    <scope>NUCLEOTIDE SEQUENCE [LARGE SCALE GENOMIC DNA]</scope>
    <source>
        <strain evidence="5 6">DSM 109957</strain>
    </source>
</reference>
<evidence type="ECO:0000313" key="6">
    <source>
        <dbReference type="Proteomes" id="UP000532194"/>
    </source>
</evidence>
<dbReference type="Pfam" id="PF00196">
    <property type="entry name" value="GerE"/>
    <property type="match status" value="1"/>
</dbReference>
<dbReference type="InterPro" id="IPR001789">
    <property type="entry name" value="Sig_transdc_resp-reg_receiver"/>
</dbReference>
<proteinExistence type="predicted"/>
<gene>
    <name evidence="5" type="ORF">G1C95_0221</name>
</gene>
<dbReference type="GO" id="GO:0000160">
    <property type="term" value="P:phosphorelay signal transduction system"/>
    <property type="evidence" value="ECO:0007669"/>
    <property type="project" value="InterPro"/>
</dbReference>
<name>A0A7Y0EMN3_9BIFI</name>
<dbReference type="Pfam" id="PF00072">
    <property type="entry name" value="Response_reg"/>
    <property type="match status" value="1"/>
</dbReference>
<dbReference type="PROSITE" id="PS50110">
    <property type="entry name" value="RESPONSE_REGULATORY"/>
    <property type="match status" value="1"/>
</dbReference>
<evidence type="ECO:0000259" key="3">
    <source>
        <dbReference type="PROSITE" id="PS50043"/>
    </source>
</evidence>
<dbReference type="AlphaFoldDB" id="A0A7Y0EMN3"/>
<feature type="modified residue" description="4-aspartylphosphate" evidence="2">
    <location>
        <position position="67"/>
    </location>
</feature>
<dbReference type="CDD" id="cd00156">
    <property type="entry name" value="REC"/>
    <property type="match status" value="1"/>
</dbReference>
<dbReference type="InterPro" id="IPR016032">
    <property type="entry name" value="Sig_transdc_resp-reg_C-effctor"/>
</dbReference>
<evidence type="ECO:0000256" key="2">
    <source>
        <dbReference type="PROSITE-ProRule" id="PRU00169"/>
    </source>
</evidence>
<dbReference type="Proteomes" id="UP000532194">
    <property type="component" value="Unassembled WGS sequence"/>
</dbReference>
<dbReference type="PANTHER" id="PTHR43214">
    <property type="entry name" value="TWO-COMPONENT RESPONSE REGULATOR"/>
    <property type="match status" value="1"/>
</dbReference>
<evidence type="ECO:0000259" key="4">
    <source>
        <dbReference type="PROSITE" id="PS50110"/>
    </source>
</evidence>
<accession>A0A7Y0EMN3</accession>
<evidence type="ECO:0000256" key="1">
    <source>
        <dbReference type="ARBA" id="ARBA00023125"/>
    </source>
</evidence>
<dbReference type="SUPFAM" id="SSF46894">
    <property type="entry name" value="C-terminal effector domain of the bipartite response regulators"/>
    <property type="match status" value="1"/>
</dbReference>
<dbReference type="PANTHER" id="PTHR43214:SF43">
    <property type="entry name" value="TWO-COMPONENT RESPONSE REGULATOR"/>
    <property type="match status" value="1"/>
</dbReference>
<sequence>MNATVSCAPAQTINIGLVENDPYAMRMIRAHIEHLDPAFHVIWASATGVAALHHCFVGKAPQVLVLDMSLTDMDGLHVCRTLRKQTAAIGIVGITALDPKDFMEDLVSAGAQALVAKNDIPTQLRPAILAAAAAEPYDPDSESPRFMDTLHAHHMLTAMDESERLSEREQTIMRLYAQGLATKRISRSLGISSATVYVHVHQVMKKTGTSSRQEALLACVSRHFL</sequence>
<dbReference type="Gene3D" id="3.40.50.2300">
    <property type="match status" value="1"/>
</dbReference>
<dbReference type="InterPro" id="IPR011006">
    <property type="entry name" value="CheY-like_superfamily"/>
</dbReference>
<dbReference type="EMBL" id="JAAIII010000001">
    <property type="protein sequence ID" value="NMM93036.1"/>
    <property type="molecule type" value="Genomic_DNA"/>
</dbReference>
<protein>
    <submittedName>
        <fullName evidence="5">DNA-binding response regulator</fullName>
    </submittedName>
</protein>
<keyword evidence="1 5" id="KW-0238">DNA-binding</keyword>
<dbReference type="PROSITE" id="PS50043">
    <property type="entry name" value="HTH_LUXR_2"/>
    <property type="match status" value="1"/>
</dbReference>
<keyword evidence="6" id="KW-1185">Reference proteome</keyword>
<dbReference type="GO" id="GO:0006355">
    <property type="term" value="P:regulation of DNA-templated transcription"/>
    <property type="evidence" value="ECO:0007669"/>
    <property type="project" value="InterPro"/>
</dbReference>
<dbReference type="GO" id="GO:0003677">
    <property type="term" value="F:DNA binding"/>
    <property type="evidence" value="ECO:0007669"/>
    <property type="project" value="UniProtKB-KW"/>
</dbReference>
<dbReference type="InterPro" id="IPR039420">
    <property type="entry name" value="WalR-like"/>
</dbReference>
<dbReference type="SMART" id="SM00448">
    <property type="entry name" value="REC"/>
    <property type="match status" value="1"/>
</dbReference>
<dbReference type="InterPro" id="IPR000792">
    <property type="entry name" value="Tscrpt_reg_LuxR_C"/>
</dbReference>
<comment type="caution">
    <text evidence="5">The sequence shown here is derived from an EMBL/GenBank/DDBJ whole genome shotgun (WGS) entry which is preliminary data.</text>
</comment>
<dbReference type="SUPFAM" id="SSF52172">
    <property type="entry name" value="CheY-like"/>
    <property type="match status" value="1"/>
</dbReference>
<dbReference type="CDD" id="cd06170">
    <property type="entry name" value="LuxR_C_like"/>
    <property type="match status" value="1"/>
</dbReference>
<evidence type="ECO:0000313" key="5">
    <source>
        <dbReference type="EMBL" id="NMM93036.1"/>
    </source>
</evidence>
<feature type="domain" description="HTH luxR-type" evidence="3">
    <location>
        <begin position="158"/>
        <end position="223"/>
    </location>
</feature>
<feature type="domain" description="Response regulatory" evidence="4">
    <location>
        <begin position="14"/>
        <end position="132"/>
    </location>
</feature>
<keyword evidence="2" id="KW-0597">Phosphoprotein</keyword>
<dbReference type="SMART" id="SM00421">
    <property type="entry name" value="HTH_LUXR"/>
    <property type="match status" value="1"/>
</dbReference>
<dbReference type="RefSeq" id="WP_169171097.1">
    <property type="nucleotide sequence ID" value="NZ_JAAIII010000001.1"/>
</dbReference>